<organism evidence="2 3">
    <name type="scientific">Flavivirga aquatica</name>
    <dbReference type="NCBI Taxonomy" id="1849968"/>
    <lineage>
        <taxon>Bacteria</taxon>
        <taxon>Pseudomonadati</taxon>
        <taxon>Bacteroidota</taxon>
        <taxon>Flavobacteriia</taxon>
        <taxon>Flavobacteriales</taxon>
        <taxon>Flavobacteriaceae</taxon>
        <taxon>Flavivirga</taxon>
    </lineage>
</organism>
<dbReference type="Pfam" id="PF06127">
    <property type="entry name" value="Mpo1-like"/>
    <property type="match status" value="1"/>
</dbReference>
<dbReference type="Proteomes" id="UP000095713">
    <property type="component" value="Unassembled WGS sequence"/>
</dbReference>
<protein>
    <recommendedName>
        <fullName evidence="4">DUF962 domain-containing protein</fullName>
    </recommendedName>
</protein>
<proteinExistence type="predicted"/>
<keyword evidence="1" id="KW-0472">Membrane</keyword>
<reference evidence="2 3" key="1">
    <citation type="submission" date="2016-05" db="EMBL/GenBank/DDBJ databases">
        <title>Draft Genome Sequence of Algibacter sp. Strain SK-16 Isolated from the Surface Water of Aburatsubo Inlet.</title>
        <authorList>
            <person name="Wong S.-K."/>
            <person name="Yoshizawa S."/>
            <person name="Nakajima Y."/>
            <person name="Ogura Y."/>
            <person name="Tetsuya H."/>
            <person name="Hamasaki K."/>
        </authorList>
    </citation>
    <scope>NUCLEOTIDE SEQUENCE [LARGE SCALE GENOMIC DNA]</scope>
    <source>
        <strain evidence="2 3">SK-16</strain>
    </source>
</reference>
<dbReference type="GO" id="GO:0016020">
    <property type="term" value="C:membrane"/>
    <property type="evidence" value="ECO:0007669"/>
    <property type="project" value="GOC"/>
</dbReference>
<dbReference type="AlphaFoldDB" id="A0A1E5T9L4"/>
<dbReference type="EMBL" id="MDJD01000043">
    <property type="protein sequence ID" value="OEK08073.1"/>
    <property type="molecule type" value="Genomic_DNA"/>
</dbReference>
<dbReference type="PANTHER" id="PTHR28026:SF9">
    <property type="entry name" value="2-HYDROXY-PALMITIC ACID DIOXYGENASE MPO1"/>
    <property type="match status" value="1"/>
</dbReference>
<evidence type="ECO:0000256" key="1">
    <source>
        <dbReference type="SAM" id="Phobius"/>
    </source>
</evidence>
<keyword evidence="1" id="KW-0812">Transmembrane</keyword>
<dbReference type="PANTHER" id="PTHR28026">
    <property type="entry name" value="DUF962 DOMAIN PROTEIN (AFU_ORTHOLOGUE AFUA_8G05310)"/>
    <property type="match status" value="1"/>
</dbReference>
<dbReference type="RefSeq" id="WP_069830532.1">
    <property type="nucleotide sequence ID" value="NZ_MDJD01000043.1"/>
</dbReference>
<evidence type="ECO:0008006" key="4">
    <source>
        <dbReference type="Google" id="ProtNLM"/>
    </source>
</evidence>
<sequence>MRKIEILLSEYGESHQTPFNKKVHYFCVPAIFFSLIGLLACIPLSGLLNGIMPVWITSYMHIGSLAIVLGLMYYLRLSFVLFMGMLVFSLLALVGINKIASLDLAPLWAIMLVIFAVAWIMQFIGHNHEGKKPSFLKDVQFLMIGPAWTMSHLFKSLKIKF</sequence>
<dbReference type="OrthoDB" id="5515308at2"/>
<accession>A0A1E5T9L4</accession>
<keyword evidence="3" id="KW-1185">Reference proteome</keyword>
<feature type="transmembrane region" description="Helical" evidence="1">
    <location>
        <begin position="23"/>
        <end position="48"/>
    </location>
</feature>
<keyword evidence="1" id="KW-1133">Transmembrane helix</keyword>
<dbReference type="InterPro" id="IPR009305">
    <property type="entry name" value="Mpo1-like"/>
</dbReference>
<evidence type="ECO:0000313" key="2">
    <source>
        <dbReference type="EMBL" id="OEK08073.1"/>
    </source>
</evidence>
<name>A0A1E5T9L4_9FLAO</name>
<evidence type="ECO:0000313" key="3">
    <source>
        <dbReference type="Proteomes" id="UP000095713"/>
    </source>
</evidence>
<gene>
    <name evidence="2" type="ORF">A8C32_15425</name>
</gene>
<feature type="transmembrane region" description="Helical" evidence="1">
    <location>
        <begin position="79"/>
        <end position="99"/>
    </location>
</feature>
<comment type="caution">
    <text evidence="2">The sequence shown here is derived from an EMBL/GenBank/DDBJ whole genome shotgun (WGS) entry which is preliminary data.</text>
</comment>
<feature type="transmembrane region" description="Helical" evidence="1">
    <location>
        <begin position="105"/>
        <end position="124"/>
    </location>
</feature>
<dbReference type="GO" id="GO:0046521">
    <property type="term" value="P:sphingoid catabolic process"/>
    <property type="evidence" value="ECO:0007669"/>
    <property type="project" value="TreeGrafter"/>
</dbReference>
<feature type="transmembrane region" description="Helical" evidence="1">
    <location>
        <begin position="54"/>
        <end position="74"/>
    </location>
</feature>